<gene>
    <name evidence="2" type="ORF">EZS27_033383</name>
</gene>
<dbReference type="GO" id="GO:1990351">
    <property type="term" value="C:transporter complex"/>
    <property type="evidence" value="ECO:0007669"/>
    <property type="project" value="TreeGrafter"/>
</dbReference>
<protein>
    <submittedName>
        <fullName evidence="2">LPS-assembly protein LptD</fullName>
    </submittedName>
</protein>
<dbReference type="PANTHER" id="PTHR30189">
    <property type="entry name" value="LPS-ASSEMBLY PROTEIN"/>
    <property type="match status" value="1"/>
</dbReference>
<dbReference type="InterPro" id="IPR050218">
    <property type="entry name" value="LptD"/>
</dbReference>
<reference evidence="2" key="1">
    <citation type="submission" date="2019-03" db="EMBL/GenBank/DDBJ databases">
        <title>Single cell metagenomics reveals metabolic interactions within the superorganism composed of flagellate Streblomastix strix and complex community of Bacteroidetes bacteria on its surface.</title>
        <authorList>
            <person name="Treitli S.C."/>
            <person name="Kolisko M."/>
            <person name="Husnik F."/>
            <person name="Keeling P."/>
            <person name="Hampl V."/>
        </authorList>
    </citation>
    <scope>NUCLEOTIDE SEQUENCE</scope>
    <source>
        <strain evidence="2">STM</strain>
    </source>
</reference>
<evidence type="ECO:0000259" key="1">
    <source>
        <dbReference type="Pfam" id="PF19838"/>
    </source>
</evidence>
<dbReference type="InterPro" id="IPR045659">
    <property type="entry name" value="LptD_2"/>
</dbReference>
<accession>A0A5J4Q3D5</accession>
<dbReference type="Pfam" id="PF19838">
    <property type="entry name" value="LptD_2"/>
    <property type="match status" value="1"/>
</dbReference>
<sequence length="261" mass="29412">MLTVKKYISFFLLFILLIMFPNEAISQRRKGEIISDTLRTDTLANDSLALTSPKKKQPLDAPVVYEANDSIVFTKNGYAHLYGKGKVNYEKIELTSEIITMNMDSSTVYARGVMDSLGIETGIPIFKDGETPYETKTIRYNFKSKKGLISHVVTQQGEGYVTGNNAKKGQDDELFMVSGKYTTCDNHEHPHFYLHLTRAKVRPKKNVVTGPAYLVVEDVPIYLLFVPFFFFPFSSSYSSGFIMPTYMDDSSRGFGLTDGGY</sequence>
<name>A0A5J4Q3D5_9ZZZZ</name>
<feature type="domain" description="LPS-assembly protein LptD central" evidence="1">
    <location>
        <begin position="207"/>
        <end position="261"/>
    </location>
</feature>
<organism evidence="2">
    <name type="scientific">termite gut metagenome</name>
    <dbReference type="NCBI Taxonomy" id="433724"/>
    <lineage>
        <taxon>unclassified sequences</taxon>
        <taxon>metagenomes</taxon>
        <taxon>organismal metagenomes</taxon>
    </lineage>
</organism>
<evidence type="ECO:0000313" key="2">
    <source>
        <dbReference type="EMBL" id="KAA6316285.1"/>
    </source>
</evidence>
<proteinExistence type="predicted"/>
<dbReference type="PANTHER" id="PTHR30189:SF1">
    <property type="entry name" value="LPS-ASSEMBLY PROTEIN LPTD"/>
    <property type="match status" value="1"/>
</dbReference>
<dbReference type="EMBL" id="SNRY01004935">
    <property type="protein sequence ID" value="KAA6316285.1"/>
    <property type="molecule type" value="Genomic_DNA"/>
</dbReference>
<comment type="caution">
    <text evidence="2">The sequence shown here is derived from an EMBL/GenBank/DDBJ whole genome shotgun (WGS) entry which is preliminary data.</text>
</comment>
<dbReference type="AlphaFoldDB" id="A0A5J4Q3D5"/>
<dbReference type="GO" id="GO:0009279">
    <property type="term" value="C:cell outer membrane"/>
    <property type="evidence" value="ECO:0007669"/>
    <property type="project" value="TreeGrafter"/>
</dbReference>
<feature type="non-terminal residue" evidence="2">
    <location>
        <position position="261"/>
    </location>
</feature>